<comment type="subcellular location">
    <subcellularLocation>
        <location evidence="1">Cell membrane</location>
        <topology evidence="1">Multi-pass membrane protein</topology>
    </subcellularLocation>
</comment>
<evidence type="ECO:0000256" key="1">
    <source>
        <dbReference type="ARBA" id="ARBA00004651"/>
    </source>
</evidence>
<keyword evidence="6 7" id="KW-0472">Membrane</keyword>
<evidence type="ECO:0000256" key="3">
    <source>
        <dbReference type="ARBA" id="ARBA00022475"/>
    </source>
</evidence>
<comment type="similarity">
    <text evidence="2">Belongs to the DoxX family.</text>
</comment>
<evidence type="ECO:0000313" key="8">
    <source>
        <dbReference type="EMBL" id="MCF1714300.1"/>
    </source>
</evidence>
<evidence type="ECO:0000256" key="5">
    <source>
        <dbReference type="ARBA" id="ARBA00022989"/>
    </source>
</evidence>
<evidence type="ECO:0000256" key="6">
    <source>
        <dbReference type="ARBA" id="ARBA00023136"/>
    </source>
</evidence>
<keyword evidence="5 7" id="KW-1133">Transmembrane helix</keyword>
<dbReference type="PANTHER" id="PTHR33452:SF1">
    <property type="entry name" value="INNER MEMBRANE PROTEIN YPHA-RELATED"/>
    <property type="match status" value="1"/>
</dbReference>
<evidence type="ECO:0000256" key="4">
    <source>
        <dbReference type="ARBA" id="ARBA00022692"/>
    </source>
</evidence>
<comment type="caution">
    <text evidence="8">The sequence shown here is derived from an EMBL/GenBank/DDBJ whole genome shotgun (WGS) entry which is preliminary data.</text>
</comment>
<dbReference type="EMBL" id="JAKEVY010000002">
    <property type="protein sequence ID" value="MCF1714300.1"/>
    <property type="molecule type" value="Genomic_DNA"/>
</dbReference>
<keyword evidence="3" id="KW-1003">Cell membrane</keyword>
<accession>A0ABS9BG97</accession>
<keyword evidence="9" id="KW-1185">Reference proteome</keyword>
<feature type="transmembrane region" description="Helical" evidence="7">
    <location>
        <begin position="74"/>
        <end position="92"/>
    </location>
</feature>
<gene>
    <name evidence="8" type="ORF">L0U88_06635</name>
</gene>
<dbReference type="RefSeq" id="WP_234864853.1">
    <property type="nucleotide sequence ID" value="NZ_JAKEVY010000002.1"/>
</dbReference>
<name>A0ABS9BG97_9BACT</name>
<evidence type="ECO:0000256" key="7">
    <source>
        <dbReference type="SAM" id="Phobius"/>
    </source>
</evidence>
<dbReference type="PANTHER" id="PTHR33452">
    <property type="entry name" value="OXIDOREDUCTASE CATD-RELATED"/>
    <property type="match status" value="1"/>
</dbReference>
<dbReference type="InterPro" id="IPR032808">
    <property type="entry name" value="DoxX"/>
</dbReference>
<reference evidence="8 9" key="1">
    <citation type="submission" date="2022-01" db="EMBL/GenBank/DDBJ databases">
        <title>Flavihumibacter sp. nov., isolated from sediment of a river.</title>
        <authorList>
            <person name="Liu H."/>
        </authorList>
    </citation>
    <scope>NUCLEOTIDE SEQUENCE [LARGE SCALE GENOMIC DNA]</scope>
    <source>
        <strain evidence="8 9">RY-1</strain>
    </source>
</reference>
<dbReference type="Proteomes" id="UP001200145">
    <property type="component" value="Unassembled WGS sequence"/>
</dbReference>
<feature type="transmembrane region" description="Helical" evidence="7">
    <location>
        <begin position="112"/>
        <end position="132"/>
    </location>
</feature>
<evidence type="ECO:0000313" key="9">
    <source>
        <dbReference type="Proteomes" id="UP001200145"/>
    </source>
</evidence>
<evidence type="ECO:0000256" key="2">
    <source>
        <dbReference type="ARBA" id="ARBA00006679"/>
    </source>
</evidence>
<sequence length="145" mass="15888">MKQLSLLLLRITFAVVVLPHGCQMVFGWFGGYGFSGTMQYFTQTEGLPRLVGFAVILLQFAGSLAILAGAATRFISLGMIGLFIGMIVTSHWNHGFFMNWYGTQAGEGFEYHILVIGISVALLLEGAGQWSVDAILPKKQQHAFQ</sequence>
<feature type="transmembrane region" description="Helical" evidence="7">
    <location>
        <begin position="50"/>
        <end position="67"/>
    </location>
</feature>
<dbReference type="Pfam" id="PF07681">
    <property type="entry name" value="DoxX"/>
    <property type="match status" value="1"/>
</dbReference>
<organism evidence="8 9">
    <name type="scientific">Flavihumibacter fluminis</name>
    <dbReference type="NCBI Taxonomy" id="2909236"/>
    <lineage>
        <taxon>Bacteria</taxon>
        <taxon>Pseudomonadati</taxon>
        <taxon>Bacteroidota</taxon>
        <taxon>Chitinophagia</taxon>
        <taxon>Chitinophagales</taxon>
        <taxon>Chitinophagaceae</taxon>
        <taxon>Flavihumibacter</taxon>
    </lineage>
</organism>
<dbReference type="InterPro" id="IPR051907">
    <property type="entry name" value="DoxX-like_oxidoreductase"/>
</dbReference>
<feature type="transmembrane region" description="Helical" evidence="7">
    <location>
        <begin position="7"/>
        <end position="30"/>
    </location>
</feature>
<keyword evidence="4 7" id="KW-0812">Transmembrane</keyword>
<protein>
    <submittedName>
        <fullName evidence="8">DoxX family protein</fullName>
    </submittedName>
</protein>
<proteinExistence type="inferred from homology"/>